<dbReference type="Gene3D" id="2.60.40.1220">
    <property type="match status" value="1"/>
</dbReference>
<dbReference type="Gene3D" id="2.120.10.80">
    <property type="entry name" value="Kelch-type beta propeller"/>
    <property type="match status" value="2"/>
</dbReference>
<gene>
    <name evidence="2" type="ORF">LPTSP3_g25510</name>
</gene>
<dbReference type="InterPro" id="IPR015915">
    <property type="entry name" value="Kelch-typ_b-propeller"/>
</dbReference>
<name>A0ABN6KHU1_9LEPT</name>
<dbReference type="SUPFAM" id="SSF117281">
    <property type="entry name" value="Kelch motif"/>
    <property type="match status" value="2"/>
</dbReference>
<sequence>MNKIGISIITCFCFYCTSPATNEGKASEILFQELIANSSLLQSENCSVTPAKDSSLKSFEPIKLKCARGYEIKDEALKEGSIKYAAVVSGDQNSVADFYWERVSSEEVHLKSYSKSVSGKVGFLLNPILNRDGNPLPALDYFMTVDPFGPAVSLKYPSGSYDESIFLSNTYDITFSEPVTGAMDLSNYKLDSSVGGNITIRNIAKLNELSYRIFWQGNYPRQGGKLSLSLKGIKDSAGNEINQRIDYQILGWKDGPNIIQPRMNFRSVQLSTGEVLILGGIISSTALKSVEGYKEADGVFVAKNDLTVARRLFTASINSSDEIVIAGGYTTNGSSSVTNTTDIYNPNTGTWAAGPTLSSTRISHASCTLSDGRVMISGGRINTSGPALNQVGIITLNHSGGGTITNYSMLVARYGHACVTLPNGLTWIVGYGKQTEYFDPTTNTFSIGPDLVAPQDSMVTIQDRDGNVYLIAGSSGLTTDIVQKFDWRTGKASIFGYLPRTLVRHAVAPLPDDSFLVVGGVSFPLTAPVEIPNVSKVWNSGNLEASELSSLKQARGGHELVRLPSGKIIVIGGAAGSGAVDYMQNTEIFGP</sequence>
<dbReference type="EMBL" id="AP025028">
    <property type="protein sequence ID" value="BDA79621.1"/>
    <property type="molecule type" value="Genomic_DNA"/>
</dbReference>
<dbReference type="InterPro" id="IPR006652">
    <property type="entry name" value="Kelch_1"/>
</dbReference>
<dbReference type="PANTHER" id="PTHR45632">
    <property type="entry name" value="LD33804P"/>
    <property type="match status" value="1"/>
</dbReference>
<protein>
    <recommendedName>
        <fullName evidence="4">Kelch repeat protein</fullName>
    </recommendedName>
</protein>
<keyword evidence="3" id="KW-1185">Reference proteome</keyword>
<evidence type="ECO:0000256" key="1">
    <source>
        <dbReference type="ARBA" id="ARBA00022729"/>
    </source>
</evidence>
<evidence type="ECO:0000313" key="3">
    <source>
        <dbReference type="Proteomes" id="UP000245263"/>
    </source>
</evidence>
<accession>A0ABN6KHU1</accession>
<dbReference type="SMART" id="SM00612">
    <property type="entry name" value="Kelch"/>
    <property type="match status" value="2"/>
</dbReference>
<dbReference type="InterPro" id="IPR014755">
    <property type="entry name" value="Cu-Rt/internalin_Ig-like"/>
</dbReference>
<dbReference type="RefSeq" id="WP_109020196.1">
    <property type="nucleotide sequence ID" value="NZ_AP025028.1"/>
</dbReference>
<proteinExistence type="predicted"/>
<keyword evidence="1" id="KW-0732">Signal</keyword>
<evidence type="ECO:0008006" key="4">
    <source>
        <dbReference type="Google" id="ProtNLM"/>
    </source>
</evidence>
<evidence type="ECO:0000313" key="2">
    <source>
        <dbReference type="EMBL" id="BDA79621.1"/>
    </source>
</evidence>
<organism evidence="2 3">
    <name type="scientific">Leptospira kobayashii</name>
    <dbReference type="NCBI Taxonomy" id="1917830"/>
    <lineage>
        <taxon>Bacteria</taxon>
        <taxon>Pseudomonadati</taxon>
        <taxon>Spirochaetota</taxon>
        <taxon>Spirochaetia</taxon>
        <taxon>Leptospirales</taxon>
        <taxon>Leptospiraceae</taxon>
        <taxon>Leptospira</taxon>
    </lineage>
</organism>
<dbReference type="Proteomes" id="UP000245263">
    <property type="component" value="Chromosome 1"/>
</dbReference>
<reference evidence="2 3" key="1">
    <citation type="submission" date="2021-08" db="EMBL/GenBank/DDBJ databases">
        <title>Complete genome sequence of Leptospira kobayashii strain E30.</title>
        <authorList>
            <person name="Nakao R."/>
            <person name="Nakamura S."/>
            <person name="Masuzawa T."/>
            <person name="Koizumi N."/>
        </authorList>
    </citation>
    <scope>NUCLEOTIDE SEQUENCE [LARGE SCALE GENOMIC DNA]</scope>
    <source>
        <strain evidence="2 3">E30</strain>
    </source>
</reference>